<feature type="signal peptide" evidence="2">
    <location>
        <begin position="1"/>
        <end position="23"/>
    </location>
</feature>
<evidence type="ECO:0000313" key="4">
    <source>
        <dbReference type="Proteomes" id="UP000594873"/>
    </source>
</evidence>
<evidence type="ECO:0000313" key="3">
    <source>
        <dbReference type="EMBL" id="QPQ55874.1"/>
    </source>
</evidence>
<feature type="region of interest" description="Disordered" evidence="1">
    <location>
        <begin position="23"/>
        <end position="55"/>
    </location>
</feature>
<organism evidence="3 4">
    <name type="scientific">Allosphingosinicella flava</name>
    <dbReference type="NCBI Taxonomy" id="2771430"/>
    <lineage>
        <taxon>Bacteria</taxon>
        <taxon>Pseudomonadati</taxon>
        <taxon>Pseudomonadota</taxon>
        <taxon>Alphaproteobacteria</taxon>
        <taxon>Sphingomonadales</taxon>
        <taxon>Sphingomonadaceae</taxon>
        <taxon>Allosphingosinicella</taxon>
    </lineage>
</organism>
<sequence length="250" mass="27503">MNPLKWLYIVALVATSVASPVLAQSRSGANDKGRPAGVNKIRPGLGDDPGDPEVSPWLPPGVEIDGPITGVDAEEQECEGKSMTVGSGRSVQVCAAFCFNPEDARWTPTYDANGEPTGRFEFARGFTLISEYQDGQNGLLVERVRINQPLPFCAAGGGEDEEEEREKFIVQLNMYCLNAKKSPSFDRLQYRAAGVTQDEDLQELLAILDRKQITTQEHKDLVQDAIWEITEKEGLKPQTRANLQLLPNKA</sequence>
<evidence type="ECO:0000256" key="2">
    <source>
        <dbReference type="SAM" id="SignalP"/>
    </source>
</evidence>
<protein>
    <submittedName>
        <fullName evidence="3">Uncharacterized protein</fullName>
    </submittedName>
</protein>
<name>A0A7T2GL53_9SPHN</name>
<proteinExistence type="predicted"/>
<evidence type="ECO:0000256" key="1">
    <source>
        <dbReference type="SAM" id="MobiDB-lite"/>
    </source>
</evidence>
<dbReference type="AlphaFoldDB" id="A0A7T2GL53"/>
<reference evidence="3 4" key="1">
    <citation type="submission" date="2020-11" db="EMBL/GenBank/DDBJ databases">
        <title>Genome seq and assembly of Sphingosinicella sp.</title>
        <authorList>
            <person name="Chhetri G."/>
        </authorList>
    </citation>
    <scope>NUCLEOTIDE SEQUENCE [LARGE SCALE GENOMIC DNA]</scope>
    <source>
        <strain evidence="3 4">UDD2</strain>
    </source>
</reference>
<dbReference type="Proteomes" id="UP000594873">
    <property type="component" value="Chromosome"/>
</dbReference>
<accession>A0A7T2GL53</accession>
<dbReference type="KEGG" id="sflv:IC614_04625"/>
<gene>
    <name evidence="3" type="ORF">IC614_04625</name>
</gene>
<dbReference type="RefSeq" id="WP_200972735.1">
    <property type="nucleotide sequence ID" value="NZ_CP065592.1"/>
</dbReference>
<dbReference type="EMBL" id="CP065592">
    <property type="protein sequence ID" value="QPQ55874.1"/>
    <property type="molecule type" value="Genomic_DNA"/>
</dbReference>
<feature type="chain" id="PRO_5032568890" evidence="2">
    <location>
        <begin position="24"/>
        <end position="250"/>
    </location>
</feature>
<keyword evidence="2" id="KW-0732">Signal</keyword>
<keyword evidence="4" id="KW-1185">Reference proteome</keyword>